<evidence type="ECO:0000259" key="7">
    <source>
        <dbReference type="PROSITE" id="PS50110"/>
    </source>
</evidence>
<dbReference type="InterPro" id="IPR000792">
    <property type="entry name" value="Tscrpt_reg_LuxR_C"/>
</dbReference>
<evidence type="ECO:0000313" key="9">
    <source>
        <dbReference type="Proteomes" id="UP000280307"/>
    </source>
</evidence>
<evidence type="ECO:0000256" key="2">
    <source>
        <dbReference type="ARBA" id="ARBA00023015"/>
    </source>
</evidence>
<evidence type="ECO:0000256" key="5">
    <source>
        <dbReference type="PROSITE-ProRule" id="PRU00169"/>
    </source>
</evidence>
<keyword evidence="1 5" id="KW-0597">Phosphoprotein</keyword>
<dbReference type="SUPFAM" id="SSF52172">
    <property type="entry name" value="CheY-like"/>
    <property type="match status" value="1"/>
</dbReference>
<name>A0A426U6Q2_9CHLR</name>
<evidence type="ECO:0000256" key="1">
    <source>
        <dbReference type="ARBA" id="ARBA00022553"/>
    </source>
</evidence>
<keyword evidence="2" id="KW-0805">Transcription regulation</keyword>
<evidence type="ECO:0000313" key="8">
    <source>
        <dbReference type="EMBL" id="RRR75699.1"/>
    </source>
</evidence>
<dbReference type="PROSITE" id="PS00622">
    <property type="entry name" value="HTH_LUXR_1"/>
    <property type="match status" value="1"/>
</dbReference>
<accession>A0A426U6Q2</accession>
<dbReference type="SUPFAM" id="SSF46894">
    <property type="entry name" value="C-terminal effector domain of the bipartite response regulators"/>
    <property type="match status" value="1"/>
</dbReference>
<dbReference type="PROSITE" id="PS50110">
    <property type="entry name" value="RESPONSE_REGULATORY"/>
    <property type="match status" value="1"/>
</dbReference>
<dbReference type="EMBL" id="RSAS01000167">
    <property type="protein sequence ID" value="RRR75699.1"/>
    <property type="molecule type" value="Genomic_DNA"/>
</dbReference>
<evidence type="ECO:0000259" key="6">
    <source>
        <dbReference type="PROSITE" id="PS50043"/>
    </source>
</evidence>
<dbReference type="CDD" id="cd06170">
    <property type="entry name" value="LuxR_C_like"/>
    <property type="match status" value="1"/>
</dbReference>
<dbReference type="PROSITE" id="PS50043">
    <property type="entry name" value="HTH_LUXR_2"/>
    <property type="match status" value="1"/>
</dbReference>
<dbReference type="InterPro" id="IPR039420">
    <property type="entry name" value="WalR-like"/>
</dbReference>
<sequence length="245" mass="27221">MSHPIRVLIIDDHPLFRQGIRWTLEDAADIAVIGEAENGQEALKLTERLNPDVVLVDINLPGLNGLEVARVIKRRDPRIGIIVLSVYEDDDQLFQAIKVGAAAYSSKDVNPEDLLFFIREVAKGKYLINESVLAKPSVATRVLHQFRELAASDDEQTSTLFAPLTSREIEILDCIARGLSNKEIAHELSISGQTVKNHITSILSKLQVNDRTMAVIFAIKRGWIRMGYQSGEEQVGREGGKAGER</sequence>
<protein>
    <submittedName>
        <fullName evidence="8">DNA-binding response regulator</fullName>
    </submittedName>
</protein>
<dbReference type="GO" id="GO:0003677">
    <property type="term" value="F:DNA binding"/>
    <property type="evidence" value="ECO:0007669"/>
    <property type="project" value="UniProtKB-KW"/>
</dbReference>
<dbReference type="Gene3D" id="3.40.50.2300">
    <property type="match status" value="1"/>
</dbReference>
<dbReference type="GO" id="GO:0000160">
    <property type="term" value="P:phosphorelay signal transduction system"/>
    <property type="evidence" value="ECO:0007669"/>
    <property type="project" value="InterPro"/>
</dbReference>
<dbReference type="InterPro" id="IPR011006">
    <property type="entry name" value="CheY-like_superfamily"/>
</dbReference>
<reference evidence="8 9" key="1">
    <citation type="submission" date="2018-12" db="EMBL/GenBank/DDBJ databases">
        <title>Genome Sequence of Candidatus Viridilinea halotolerans isolated from saline sulfide-rich spring.</title>
        <authorList>
            <person name="Grouzdev D.S."/>
            <person name="Burganskaya E.I."/>
            <person name="Krutkina M.S."/>
            <person name="Sukhacheva M.V."/>
            <person name="Gorlenko V.M."/>
        </authorList>
    </citation>
    <scope>NUCLEOTIDE SEQUENCE [LARGE SCALE GENOMIC DNA]</scope>
    <source>
        <strain evidence="8">Chok-6</strain>
    </source>
</reference>
<dbReference type="PANTHER" id="PTHR43214">
    <property type="entry name" value="TWO-COMPONENT RESPONSE REGULATOR"/>
    <property type="match status" value="1"/>
</dbReference>
<dbReference type="Proteomes" id="UP000280307">
    <property type="component" value="Unassembled WGS sequence"/>
</dbReference>
<organism evidence="8 9">
    <name type="scientific">Candidatus Viridilinea halotolerans</name>
    <dbReference type="NCBI Taxonomy" id="2491704"/>
    <lineage>
        <taxon>Bacteria</taxon>
        <taxon>Bacillati</taxon>
        <taxon>Chloroflexota</taxon>
        <taxon>Chloroflexia</taxon>
        <taxon>Chloroflexales</taxon>
        <taxon>Chloroflexineae</taxon>
        <taxon>Oscillochloridaceae</taxon>
        <taxon>Candidatus Viridilinea</taxon>
    </lineage>
</organism>
<dbReference type="PANTHER" id="PTHR43214:SF24">
    <property type="entry name" value="TRANSCRIPTIONAL REGULATORY PROTEIN NARL-RELATED"/>
    <property type="match status" value="1"/>
</dbReference>
<dbReference type="InterPro" id="IPR058245">
    <property type="entry name" value="NreC/VraR/RcsB-like_REC"/>
</dbReference>
<dbReference type="AlphaFoldDB" id="A0A426U6Q2"/>
<dbReference type="Pfam" id="PF00196">
    <property type="entry name" value="GerE"/>
    <property type="match status" value="1"/>
</dbReference>
<dbReference type="Pfam" id="PF00072">
    <property type="entry name" value="Response_reg"/>
    <property type="match status" value="1"/>
</dbReference>
<keyword evidence="4" id="KW-0804">Transcription</keyword>
<dbReference type="InterPro" id="IPR001789">
    <property type="entry name" value="Sig_transdc_resp-reg_receiver"/>
</dbReference>
<proteinExistence type="predicted"/>
<dbReference type="CDD" id="cd17535">
    <property type="entry name" value="REC_NarL-like"/>
    <property type="match status" value="1"/>
</dbReference>
<evidence type="ECO:0000256" key="3">
    <source>
        <dbReference type="ARBA" id="ARBA00023125"/>
    </source>
</evidence>
<dbReference type="InterPro" id="IPR016032">
    <property type="entry name" value="Sig_transdc_resp-reg_C-effctor"/>
</dbReference>
<feature type="modified residue" description="4-aspartylphosphate" evidence="5">
    <location>
        <position position="57"/>
    </location>
</feature>
<dbReference type="GO" id="GO:0006355">
    <property type="term" value="P:regulation of DNA-templated transcription"/>
    <property type="evidence" value="ECO:0007669"/>
    <property type="project" value="InterPro"/>
</dbReference>
<evidence type="ECO:0000256" key="4">
    <source>
        <dbReference type="ARBA" id="ARBA00023163"/>
    </source>
</evidence>
<dbReference type="SMART" id="SM00421">
    <property type="entry name" value="HTH_LUXR"/>
    <property type="match status" value="1"/>
</dbReference>
<gene>
    <name evidence="8" type="ORF">EI684_04120</name>
</gene>
<feature type="domain" description="Response regulatory" evidence="7">
    <location>
        <begin position="6"/>
        <end position="122"/>
    </location>
</feature>
<feature type="domain" description="HTH luxR-type" evidence="6">
    <location>
        <begin position="157"/>
        <end position="222"/>
    </location>
</feature>
<dbReference type="PRINTS" id="PR00038">
    <property type="entry name" value="HTHLUXR"/>
</dbReference>
<keyword evidence="3 8" id="KW-0238">DNA-binding</keyword>
<dbReference type="SMART" id="SM00448">
    <property type="entry name" value="REC"/>
    <property type="match status" value="1"/>
</dbReference>
<comment type="caution">
    <text evidence="8">The sequence shown here is derived from an EMBL/GenBank/DDBJ whole genome shotgun (WGS) entry which is preliminary data.</text>
</comment>